<dbReference type="CDD" id="cd09276">
    <property type="entry name" value="Rnase_HI_RT_non_LTR"/>
    <property type="match status" value="1"/>
</dbReference>
<dbReference type="Gene3D" id="3.30.420.10">
    <property type="entry name" value="Ribonuclease H-like superfamily/Ribonuclease H"/>
    <property type="match status" value="1"/>
</dbReference>
<dbReference type="InterPro" id="IPR012337">
    <property type="entry name" value="RNaseH-like_sf"/>
</dbReference>
<evidence type="ECO:0000256" key="1">
    <source>
        <dbReference type="ARBA" id="ARBA00000077"/>
    </source>
</evidence>
<evidence type="ECO:0000256" key="5">
    <source>
        <dbReference type="ARBA" id="ARBA00022723"/>
    </source>
</evidence>
<dbReference type="EC" id="3.1.26.4" evidence="3"/>
<evidence type="ECO:0000256" key="7">
    <source>
        <dbReference type="ARBA" id="ARBA00022801"/>
    </source>
</evidence>
<evidence type="ECO:0000313" key="9">
    <source>
        <dbReference type="EMBL" id="CAF4950830.1"/>
    </source>
</evidence>
<dbReference type="PANTHER" id="PTHR10642">
    <property type="entry name" value="RIBONUCLEASE H1"/>
    <property type="match status" value="1"/>
</dbReference>
<accession>A0A821XUA1</accession>
<keyword evidence="7" id="KW-0378">Hydrolase</keyword>
<evidence type="ECO:0000256" key="3">
    <source>
        <dbReference type="ARBA" id="ARBA00012180"/>
    </source>
</evidence>
<evidence type="ECO:0000256" key="2">
    <source>
        <dbReference type="ARBA" id="ARBA00005300"/>
    </source>
</evidence>
<organism evidence="9 10">
    <name type="scientific">Pieris macdunnoughi</name>
    <dbReference type="NCBI Taxonomy" id="345717"/>
    <lineage>
        <taxon>Eukaryota</taxon>
        <taxon>Metazoa</taxon>
        <taxon>Ecdysozoa</taxon>
        <taxon>Arthropoda</taxon>
        <taxon>Hexapoda</taxon>
        <taxon>Insecta</taxon>
        <taxon>Pterygota</taxon>
        <taxon>Neoptera</taxon>
        <taxon>Endopterygota</taxon>
        <taxon>Lepidoptera</taxon>
        <taxon>Glossata</taxon>
        <taxon>Ditrysia</taxon>
        <taxon>Papilionoidea</taxon>
        <taxon>Pieridae</taxon>
        <taxon>Pierinae</taxon>
        <taxon>Pieris</taxon>
    </lineage>
</organism>
<dbReference type="SUPFAM" id="SSF53098">
    <property type="entry name" value="Ribonuclease H-like"/>
    <property type="match status" value="1"/>
</dbReference>
<feature type="domain" description="RNase H type-1" evidence="8">
    <location>
        <begin position="195"/>
        <end position="325"/>
    </location>
</feature>
<keyword evidence="5" id="KW-0479">Metal-binding</keyword>
<sequence length="483" mass="54672">MVITNKIKYDTPRLEINGVQIGLASKIKILGLTIDNKMTFGEHTAEVAKKAINIYKQLAKTTKVSWGLNSDIIRTIYTAVVEPVILYAASAWSPSVSKLYIKKRLDSVQRGFAVKICKAHKTASLNSVRVLAELLPLDLRVVEEATLFKIKKGHDTLEVLKDVEIELKTPYQNTPHPAKIPQISYRALANEEVNNEDKIHVYTDGSKTSEGVGAAVTFWRNDREILKHKLTLAGFCSVYQAELLALNKAVHLAVRRKEVGFNIYSDSRSALDAVSRSRSLNPLVTEIREELGKHPEKEIKLFWVKAHAGREGNERADELAKEATRNHKNRPTYDRCPLSHLKRLIRAGTLQKWATRYKNEPTGKITKMFLPDAIAAHKITRSIKFSSALTQILTGHGGFSAYLHRFKLKESPECVCGHAEEDVPHILFDCLVHLYNRMKLEKQINVERIDKSNIALEIANKEKRDIIIKYCIEVGMLVNNRNK</sequence>
<comment type="catalytic activity">
    <reaction evidence="1">
        <text>Endonucleolytic cleavage to 5'-phosphomonoester.</text>
        <dbReference type="EC" id="3.1.26.4"/>
    </reaction>
</comment>
<gene>
    <name evidence="9" type="ORF">PMACD_LOCUS15673</name>
</gene>
<keyword evidence="4" id="KW-0540">Nuclease</keyword>
<protein>
    <recommendedName>
        <fullName evidence="3">ribonuclease H</fullName>
        <ecNumber evidence="3">3.1.26.4</ecNumber>
    </recommendedName>
</protein>
<dbReference type="GO" id="GO:0043137">
    <property type="term" value="P:DNA replication, removal of RNA primer"/>
    <property type="evidence" value="ECO:0007669"/>
    <property type="project" value="TreeGrafter"/>
</dbReference>
<dbReference type="PROSITE" id="PS50879">
    <property type="entry name" value="RNASE_H_1"/>
    <property type="match status" value="1"/>
</dbReference>
<evidence type="ECO:0000313" key="10">
    <source>
        <dbReference type="Proteomes" id="UP000663880"/>
    </source>
</evidence>
<dbReference type="InterPro" id="IPR050092">
    <property type="entry name" value="RNase_H"/>
</dbReference>
<comment type="similarity">
    <text evidence="2">Belongs to the RNase H family.</text>
</comment>
<dbReference type="PANTHER" id="PTHR10642:SF26">
    <property type="entry name" value="RIBONUCLEASE H1"/>
    <property type="match status" value="1"/>
</dbReference>
<dbReference type="Pfam" id="PF00075">
    <property type="entry name" value="RNase_H"/>
    <property type="match status" value="1"/>
</dbReference>
<name>A0A821XUA1_9NEOP</name>
<dbReference type="InterPro" id="IPR002156">
    <property type="entry name" value="RNaseH_domain"/>
</dbReference>
<dbReference type="OrthoDB" id="411871at2759"/>
<keyword evidence="10" id="KW-1185">Reference proteome</keyword>
<dbReference type="Proteomes" id="UP000663880">
    <property type="component" value="Unassembled WGS sequence"/>
</dbReference>
<reference evidence="9" key="1">
    <citation type="submission" date="2021-02" db="EMBL/GenBank/DDBJ databases">
        <authorList>
            <person name="Steward A R."/>
        </authorList>
    </citation>
    <scope>NUCLEOTIDE SEQUENCE</scope>
</reference>
<evidence type="ECO:0000256" key="4">
    <source>
        <dbReference type="ARBA" id="ARBA00022722"/>
    </source>
</evidence>
<evidence type="ECO:0000259" key="8">
    <source>
        <dbReference type="PROSITE" id="PS50879"/>
    </source>
</evidence>
<dbReference type="GO" id="GO:0046872">
    <property type="term" value="F:metal ion binding"/>
    <property type="evidence" value="ECO:0007669"/>
    <property type="project" value="UniProtKB-KW"/>
</dbReference>
<dbReference type="InterPro" id="IPR036397">
    <property type="entry name" value="RNaseH_sf"/>
</dbReference>
<dbReference type="GO" id="GO:0004523">
    <property type="term" value="F:RNA-DNA hybrid ribonuclease activity"/>
    <property type="evidence" value="ECO:0007669"/>
    <property type="project" value="UniProtKB-EC"/>
</dbReference>
<comment type="caution">
    <text evidence="9">The sequence shown here is derived from an EMBL/GenBank/DDBJ whole genome shotgun (WGS) entry which is preliminary data.</text>
</comment>
<dbReference type="GO" id="GO:0003676">
    <property type="term" value="F:nucleic acid binding"/>
    <property type="evidence" value="ECO:0007669"/>
    <property type="project" value="InterPro"/>
</dbReference>
<evidence type="ECO:0000256" key="6">
    <source>
        <dbReference type="ARBA" id="ARBA00022759"/>
    </source>
</evidence>
<keyword evidence="6" id="KW-0255">Endonuclease</keyword>
<dbReference type="EMBL" id="CAJOBZ010000072">
    <property type="protein sequence ID" value="CAF4950830.1"/>
    <property type="molecule type" value="Genomic_DNA"/>
</dbReference>
<dbReference type="AlphaFoldDB" id="A0A821XUA1"/>
<proteinExistence type="inferred from homology"/>